<dbReference type="InterPro" id="IPR000182">
    <property type="entry name" value="GNAT_dom"/>
</dbReference>
<dbReference type="SUPFAM" id="SSF55729">
    <property type="entry name" value="Acyl-CoA N-acyltransferases (Nat)"/>
    <property type="match status" value="1"/>
</dbReference>
<dbReference type="AlphaFoldDB" id="E8V7S8"/>
<dbReference type="PANTHER" id="PTHR43617:SF35">
    <property type="entry name" value="[RIBOSOMAL PROTEIN BS18]-ALANINE N-ACETYLTRANSFERASE"/>
    <property type="match status" value="1"/>
</dbReference>
<dbReference type="GO" id="GO:0008999">
    <property type="term" value="F:protein-N-terminal-alanine acetyltransferase activity"/>
    <property type="evidence" value="ECO:0007669"/>
    <property type="project" value="TreeGrafter"/>
</dbReference>
<dbReference type="HOGENOM" id="CLU_145408_0_0_0"/>
<evidence type="ECO:0000259" key="1">
    <source>
        <dbReference type="PROSITE" id="PS51186"/>
    </source>
</evidence>
<dbReference type="Gene3D" id="3.40.630.30">
    <property type="match status" value="1"/>
</dbReference>
<dbReference type="PROSITE" id="PS51186">
    <property type="entry name" value="GNAT"/>
    <property type="match status" value="1"/>
</dbReference>
<dbReference type="KEGG" id="tsa:AciPR4_0943"/>
<dbReference type="InterPro" id="IPR016181">
    <property type="entry name" value="Acyl_CoA_acyltransferase"/>
</dbReference>
<dbReference type="PANTHER" id="PTHR43617">
    <property type="entry name" value="L-AMINO ACID N-ACETYLTRANSFERASE"/>
    <property type="match status" value="1"/>
</dbReference>
<evidence type="ECO:0000313" key="3">
    <source>
        <dbReference type="Proteomes" id="UP000006844"/>
    </source>
</evidence>
<name>E8V7S8_TERSS</name>
<keyword evidence="2" id="KW-0808">Transferase</keyword>
<reference evidence="2 3" key="1">
    <citation type="journal article" date="2012" name="Stand. Genomic Sci.">
        <title>Complete genome sequence of Terriglobus saanensis type strain SP1PR4(T), an Acidobacteria from tundra soil.</title>
        <authorList>
            <person name="Rawat S.R."/>
            <person name="Mannisto M.K."/>
            <person name="Starovoytov V."/>
            <person name="Goodwin L."/>
            <person name="Nolan M."/>
            <person name="Hauser L."/>
            <person name="Land M."/>
            <person name="Davenport K.W."/>
            <person name="Woyke T."/>
            <person name="Haggblom M.M."/>
        </authorList>
    </citation>
    <scope>NUCLEOTIDE SEQUENCE</scope>
    <source>
        <strain evidence="3">ATCC BAA-1853 / DSM 23119 / SP1PR4</strain>
    </source>
</reference>
<protein>
    <submittedName>
        <fullName evidence="2">GCN5-related N-acetyltransferase</fullName>
    </submittedName>
</protein>
<dbReference type="Pfam" id="PF00583">
    <property type="entry name" value="Acetyltransf_1"/>
    <property type="match status" value="1"/>
</dbReference>
<dbReference type="eggNOG" id="COG0456">
    <property type="taxonomic scope" value="Bacteria"/>
</dbReference>
<organism evidence="2 3">
    <name type="scientific">Terriglobus saanensis (strain ATCC BAA-1853 / DSM 23119 / SP1PR4)</name>
    <dbReference type="NCBI Taxonomy" id="401053"/>
    <lineage>
        <taxon>Bacteria</taxon>
        <taxon>Pseudomonadati</taxon>
        <taxon>Acidobacteriota</taxon>
        <taxon>Terriglobia</taxon>
        <taxon>Terriglobales</taxon>
        <taxon>Acidobacteriaceae</taxon>
        <taxon>Terriglobus</taxon>
    </lineage>
</organism>
<gene>
    <name evidence="2" type="ordered locus">AciPR4_0943</name>
</gene>
<sequence>MIRRAVLGDIEAMRELATEAKEAPHWLEADYRALVEVGVSGVAEIEGVLAGFICGRVLLPGLEAELESIVVAKKYRRQGVGKALSDWLLHAIAAKEVRLEVRESNAAARSMYRAMGFEDVGLRRGYYSQPVEDAILMLRTDVSR</sequence>
<dbReference type="Proteomes" id="UP000006844">
    <property type="component" value="Chromosome"/>
</dbReference>
<dbReference type="STRING" id="401053.AciPR4_0943"/>
<evidence type="ECO:0000313" key="2">
    <source>
        <dbReference type="EMBL" id="ADV81776.1"/>
    </source>
</evidence>
<dbReference type="EMBL" id="CP002467">
    <property type="protein sequence ID" value="ADV81776.1"/>
    <property type="molecule type" value="Genomic_DNA"/>
</dbReference>
<accession>E8V7S8</accession>
<proteinExistence type="predicted"/>
<feature type="domain" description="N-acetyltransferase" evidence="1">
    <location>
        <begin position="1"/>
        <end position="142"/>
    </location>
</feature>
<keyword evidence="3" id="KW-1185">Reference proteome</keyword>
<dbReference type="CDD" id="cd04301">
    <property type="entry name" value="NAT_SF"/>
    <property type="match status" value="1"/>
</dbReference>
<dbReference type="InterPro" id="IPR050276">
    <property type="entry name" value="MshD_Acetyltransferase"/>
</dbReference>